<dbReference type="SUPFAM" id="SSF46689">
    <property type="entry name" value="Homeodomain-like"/>
    <property type="match status" value="1"/>
</dbReference>
<name>A0A646KKM2_STRJU</name>
<evidence type="ECO:0000256" key="1">
    <source>
        <dbReference type="ARBA" id="ARBA00023015"/>
    </source>
</evidence>
<protein>
    <submittedName>
        <fullName evidence="6">TetR/AcrR family transcriptional regulator</fullName>
    </submittedName>
</protein>
<dbReference type="Proteomes" id="UP000419138">
    <property type="component" value="Unassembled WGS sequence"/>
</dbReference>
<dbReference type="Gene3D" id="1.10.357.10">
    <property type="entry name" value="Tetracycline Repressor, domain 2"/>
    <property type="match status" value="1"/>
</dbReference>
<proteinExistence type="predicted"/>
<evidence type="ECO:0000313" key="6">
    <source>
        <dbReference type="EMBL" id="MQT01596.1"/>
    </source>
</evidence>
<keyword evidence="2 4" id="KW-0238">DNA-binding</keyword>
<comment type="caution">
    <text evidence="6">The sequence shown here is derived from an EMBL/GenBank/DDBJ whole genome shotgun (WGS) entry which is preliminary data.</text>
</comment>
<organism evidence="6 7">
    <name type="scientific">Streptomyces jumonjinensis</name>
    <dbReference type="NCBI Taxonomy" id="1945"/>
    <lineage>
        <taxon>Bacteria</taxon>
        <taxon>Bacillati</taxon>
        <taxon>Actinomycetota</taxon>
        <taxon>Actinomycetes</taxon>
        <taxon>Kitasatosporales</taxon>
        <taxon>Streptomycetaceae</taxon>
        <taxon>Streptomyces</taxon>
    </lineage>
</organism>
<dbReference type="InterPro" id="IPR009057">
    <property type="entry name" value="Homeodomain-like_sf"/>
</dbReference>
<dbReference type="InterPro" id="IPR036271">
    <property type="entry name" value="Tet_transcr_reg_TetR-rel_C_sf"/>
</dbReference>
<sequence>MDAETAELRVLETARTLFEERGVQAVGMDAIRTASGVSLKRLYQVFPSKDALVEAVLRRRDTELRQAIAAHGATHADTPRERILAVFDYLADWFAEPGFRGCAFINAYGEIGGVSESVSEIARTHKAAVREYFAALTAELGAPDPGYLADQLSILANGAMATAGISGSPEPAGQAREAARALLTAAVPDGG</sequence>
<dbReference type="PRINTS" id="PR00455">
    <property type="entry name" value="HTHTETR"/>
</dbReference>
<dbReference type="PANTHER" id="PTHR47506">
    <property type="entry name" value="TRANSCRIPTIONAL REGULATORY PROTEIN"/>
    <property type="match status" value="1"/>
</dbReference>
<dbReference type="RefSeq" id="WP_153523368.1">
    <property type="nucleotide sequence ID" value="NZ_JBEPDZ010000045.1"/>
</dbReference>
<dbReference type="GO" id="GO:0003677">
    <property type="term" value="F:DNA binding"/>
    <property type="evidence" value="ECO:0007669"/>
    <property type="project" value="UniProtKB-UniRule"/>
</dbReference>
<dbReference type="InterPro" id="IPR001647">
    <property type="entry name" value="HTH_TetR"/>
</dbReference>
<evidence type="ECO:0000256" key="2">
    <source>
        <dbReference type="ARBA" id="ARBA00023125"/>
    </source>
</evidence>
<dbReference type="PANTHER" id="PTHR47506:SF1">
    <property type="entry name" value="HTH-TYPE TRANSCRIPTIONAL REGULATOR YJDC"/>
    <property type="match status" value="1"/>
</dbReference>
<dbReference type="EMBL" id="VCLA01000130">
    <property type="protein sequence ID" value="MQT01596.1"/>
    <property type="molecule type" value="Genomic_DNA"/>
</dbReference>
<dbReference type="PROSITE" id="PS50977">
    <property type="entry name" value="HTH_TETR_2"/>
    <property type="match status" value="1"/>
</dbReference>
<feature type="domain" description="HTH tetR-type" evidence="5">
    <location>
        <begin position="4"/>
        <end position="64"/>
    </location>
</feature>
<keyword evidence="7" id="KW-1185">Reference proteome</keyword>
<feature type="DNA-binding region" description="H-T-H motif" evidence="4">
    <location>
        <begin position="27"/>
        <end position="46"/>
    </location>
</feature>
<dbReference type="SUPFAM" id="SSF48498">
    <property type="entry name" value="Tetracyclin repressor-like, C-terminal domain"/>
    <property type="match status" value="1"/>
</dbReference>
<evidence type="ECO:0000313" key="7">
    <source>
        <dbReference type="Proteomes" id="UP000419138"/>
    </source>
</evidence>
<keyword evidence="3" id="KW-0804">Transcription</keyword>
<dbReference type="OrthoDB" id="4214267at2"/>
<gene>
    <name evidence="6" type="ORF">FF041_15690</name>
</gene>
<keyword evidence="1" id="KW-0805">Transcription regulation</keyword>
<reference evidence="6 7" key="1">
    <citation type="submission" date="2019-05" db="EMBL/GenBank/DDBJ databases">
        <title>Comparative genomics and metabolomics analyses of clavulanic acid producing Streptomyces species provides insight into specialized metabolism and evolution of beta-lactam biosynthetic gene clusters.</title>
        <authorList>
            <person name="Moore M.A."/>
            <person name="Cruz-Morales P."/>
            <person name="Barona Gomez F."/>
            <person name="Kapil T."/>
        </authorList>
    </citation>
    <scope>NUCLEOTIDE SEQUENCE [LARGE SCALE GENOMIC DNA]</scope>
    <source>
        <strain evidence="6 7">NRRL 5741</strain>
    </source>
</reference>
<evidence type="ECO:0000256" key="3">
    <source>
        <dbReference type="ARBA" id="ARBA00023163"/>
    </source>
</evidence>
<accession>A0A646KKM2</accession>
<evidence type="ECO:0000256" key="4">
    <source>
        <dbReference type="PROSITE-ProRule" id="PRU00335"/>
    </source>
</evidence>
<dbReference type="AlphaFoldDB" id="A0A646KKM2"/>
<evidence type="ECO:0000259" key="5">
    <source>
        <dbReference type="PROSITE" id="PS50977"/>
    </source>
</evidence>
<dbReference type="Pfam" id="PF00440">
    <property type="entry name" value="TetR_N"/>
    <property type="match status" value="1"/>
</dbReference>